<dbReference type="InterPro" id="IPR001128">
    <property type="entry name" value="Cyt_P450"/>
</dbReference>
<dbReference type="Proteomes" id="UP001233999">
    <property type="component" value="Unassembled WGS sequence"/>
</dbReference>
<dbReference type="GO" id="GO:0020037">
    <property type="term" value="F:heme binding"/>
    <property type="evidence" value="ECO:0007669"/>
    <property type="project" value="InterPro"/>
</dbReference>
<dbReference type="PANTHER" id="PTHR24292:SF54">
    <property type="entry name" value="CYP9F3-RELATED"/>
    <property type="match status" value="1"/>
</dbReference>
<comment type="cofactor">
    <cofactor evidence="1">
        <name>heme</name>
        <dbReference type="ChEBI" id="CHEBI:30413"/>
    </cofactor>
</comment>
<dbReference type="InterPro" id="IPR002402">
    <property type="entry name" value="Cyt_P450_E_grp-II"/>
</dbReference>
<evidence type="ECO:0008006" key="17">
    <source>
        <dbReference type="Google" id="ProtNLM"/>
    </source>
</evidence>
<keyword evidence="16" id="KW-1185">Reference proteome</keyword>
<keyword evidence="5" id="KW-0349">Heme</keyword>
<keyword evidence="11" id="KW-0503">Monooxygenase</keyword>
<evidence type="ECO:0000256" key="11">
    <source>
        <dbReference type="ARBA" id="ARBA00023033"/>
    </source>
</evidence>
<feature type="non-terminal residue" evidence="15">
    <location>
        <position position="1"/>
    </location>
</feature>
<evidence type="ECO:0000256" key="8">
    <source>
        <dbReference type="ARBA" id="ARBA00022848"/>
    </source>
</evidence>
<dbReference type="GO" id="GO:0005506">
    <property type="term" value="F:iron ion binding"/>
    <property type="evidence" value="ECO:0007669"/>
    <property type="project" value="InterPro"/>
</dbReference>
<protein>
    <recommendedName>
        <fullName evidence="17">Cytochrome P450</fullName>
    </recommendedName>
</protein>
<sequence length="373" mass="43170">KIKMIGMIFESAIFNWLSIAAIIVYFIYRHSTSTFDYWKNRGIPYLKPTPGFGNTRKMFFKISFAEQFKKFYDAFQDEPVCGVFQFRSPILVVRDPDLIKLVMVKDFQHFQDRRVSFNEKKEPLSAHLLNMRGSQWRGLRAKLTPTFTSGKMKMMFSLMNECAEELKDFLIGPASRNETLEVKEIMSKFTTDIIGNCAFGIKCNSLKNPDSEFRTMGRKVVEPSLSNVVRRLLALVVPIFGIRVLPWEVTQFFISAVTETIQYRETHNVVRNDFMQLLIQLKNQGKIKDDDENNTHDKQKDSAEKTSLPTNGIKNLENIEFTDSRIASQAFIFFLAGFETSSTTLSFCLYELAVNPDIQTKVRKEIKNYTYKA</sequence>
<dbReference type="Pfam" id="PF00067">
    <property type="entry name" value="p450"/>
    <property type="match status" value="1"/>
</dbReference>
<keyword evidence="6" id="KW-0479">Metal-binding</keyword>
<dbReference type="GO" id="GO:0005789">
    <property type="term" value="C:endoplasmic reticulum membrane"/>
    <property type="evidence" value="ECO:0007669"/>
    <property type="project" value="UniProtKB-SubCell"/>
</dbReference>
<evidence type="ECO:0000256" key="12">
    <source>
        <dbReference type="ARBA" id="ARBA00023136"/>
    </source>
</evidence>
<evidence type="ECO:0000256" key="5">
    <source>
        <dbReference type="ARBA" id="ARBA00022617"/>
    </source>
</evidence>
<keyword evidence="12 14" id="KW-0472">Membrane</keyword>
<keyword evidence="14" id="KW-1133">Transmembrane helix</keyword>
<name>A0AAD8ER43_DIPPU</name>
<feature type="compositionally biased region" description="Basic and acidic residues" evidence="13">
    <location>
        <begin position="288"/>
        <end position="304"/>
    </location>
</feature>
<evidence type="ECO:0000313" key="15">
    <source>
        <dbReference type="EMBL" id="KAJ9598707.1"/>
    </source>
</evidence>
<evidence type="ECO:0000256" key="13">
    <source>
        <dbReference type="SAM" id="MobiDB-lite"/>
    </source>
</evidence>
<dbReference type="PRINTS" id="PR00464">
    <property type="entry name" value="EP450II"/>
</dbReference>
<feature type="region of interest" description="Disordered" evidence="13">
    <location>
        <begin position="288"/>
        <end position="309"/>
    </location>
</feature>
<keyword evidence="14" id="KW-0812">Transmembrane</keyword>
<dbReference type="AlphaFoldDB" id="A0AAD8ER43"/>
<evidence type="ECO:0000256" key="1">
    <source>
        <dbReference type="ARBA" id="ARBA00001971"/>
    </source>
</evidence>
<comment type="similarity">
    <text evidence="4">Belongs to the cytochrome P450 family.</text>
</comment>
<evidence type="ECO:0000256" key="2">
    <source>
        <dbReference type="ARBA" id="ARBA00004174"/>
    </source>
</evidence>
<evidence type="ECO:0000256" key="9">
    <source>
        <dbReference type="ARBA" id="ARBA00023002"/>
    </source>
</evidence>
<evidence type="ECO:0000256" key="3">
    <source>
        <dbReference type="ARBA" id="ARBA00004406"/>
    </source>
</evidence>
<proteinExistence type="inferred from homology"/>
<evidence type="ECO:0000256" key="7">
    <source>
        <dbReference type="ARBA" id="ARBA00022824"/>
    </source>
</evidence>
<evidence type="ECO:0000256" key="14">
    <source>
        <dbReference type="SAM" id="Phobius"/>
    </source>
</evidence>
<dbReference type="GO" id="GO:0016705">
    <property type="term" value="F:oxidoreductase activity, acting on paired donors, with incorporation or reduction of molecular oxygen"/>
    <property type="evidence" value="ECO:0007669"/>
    <property type="project" value="InterPro"/>
</dbReference>
<comment type="subcellular location">
    <subcellularLocation>
        <location evidence="3">Endoplasmic reticulum membrane</location>
        <topology evidence="3">Peripheral membrane protein</topology>
    </subcellularLocation>
    <subcellularLocation>
        <location evidence="2">Microsome membrane</location>
        <topology evidence="2">Peripheral membrane protein</topology>
    </subcellularLocation>
</comment>
<keyword evidence="10" id="KW-0408">Iron</keyword>
<dbReference type="SUPFAM" id="SSF48264">
    <property type="entry name" value="Cytochrome P450"/>
    <property type="match status" value="1"/>
</dbReference>
<evidence type="ECO:0000256" key="6">
    <source>
        <dbReference type="ARBA" id="ARBA00022723"/>
    </source>
</evidence>
<dbReference type="EMBL" id="JASPKZ010001195">
    <property type="protein sequence ID" value="KAJ9598707.1"/>
    <property type="molecule type" value="Genomic_DNA"/>
</dbReference>
<gene>
    <name evidence="15" type="ORF">L9F63_010617</name>
</gene>
<dbReference type="CDD" id="cd11056">
    <property type="entry name" value="CYP6-like"/>
    <property type="match status" value="1"/>
</dbReference>
<organism evidence="15 16">
    <name type="scientific">Diploptera punctata</name>
    <name type="common">Pacific beetle cockroach</name>
    <dbReference type="NCBI Taxonomy" id="6984"/>
    <lineage>
        <taxon>Eukaryota</taxon>
        <taxon>Metazoa</taxon>
        <taxon>Ecdysozoa</taxon>
        <taxon>Arthropoda</taxon>
        <taxon>Hexapoda</taxon>
        <taxon>Insecta</taxon>
        <taxon>Pterygota</taxon>
        <taxon>Neoptera</taxon>
        <taxon>Polyneoptera</taxon>
        <taxon>Dictyoptera</taxon>
        <taxon>Blattodea</taxon>
        <taxon>Blaberoidea</taxon>
        <taxon>Blaberidae</taxon>
        <taxon>Diplopterinae</taxon>
        <taxon>Diploptera</taxon>
    </lineage>
</organism>
<keyword evidence="9" id="KW-0560">Oxidoreductase</keyword>
<keyword evidence="8" id="KW-0492">Microsome</keyword>
<accession>A0AAD8ER43</accession>
<keyword evidence="7" id="KW-0256">Endoplasmic reticulum</keyword>
<dbReference type="PANTHER" id="PTHR24292">
    <property type="entry name" value="CYTOCHROME P450"/>
    <property type="match status" value="1"/>
</dbReference>
<dbReference type="Gene3D" id="1.10.630.10">
    <property type="entry name" value="Cytochrome P450"/>
    <property type="match status" value="1"/>
</dbReference>
<dbReference type="GO" id="GO:0004497">
    <property type="term" value="F:monooxygenase activity"/>
    <property type="evidence" value="ECO:0007669"/>
    <property type="project" value="UniProtKB-KW"/>
</dbReference>
<evidence type="ECO:0000313" key="16">
    <source>
        <dbReference type="Proteomes" id="UP001233999"/>
    </source>
</evidence>
<reference evidence="15" key="1">
    <citation type="journal article" date="2023" name="IScience">
        <title>Live-bearing cockroach genome reveals convergent evolutionary mechanisms linked to viviparity in insects and beyond.</title>
        <authorList>
            <person name="Fouks B."/>
            <person name="Harrison M.C."/>
            <person name="Mikhailova A.A."/>
            <person name="Marchal E."/>
            <person name="English S."/>
            <person name="Carruthers M."/>
            <person name="Jennings E.C."/>
            <person name="Chiamaka E.L."/>
            <person name="Frigard R.A."/>
            <person name="Pippel M."/>
            <person name="Attardo G.M."/>
            <person name="Benoit J.B."/>
            <person name="Bornberg-Bauer E."/>
            <person name="Tobe S.S."/>
        </authorList>
    </citation>
    <scope>NUCLEOTIDE SEQUENCE</scope>
    <source>
        <strain evidence="15">Stay&amp;Tobe</strain>
    </source>
</reference>
<evidence type="ECO:0000256" key="10">
    <source>
        <dbReference type="ARBA" id="ARBA00023004"/>
    </source>
</evidence>
<dbReference type="InterPro" id="IPR036396">
    <property type="entry name" value="Cyt_P450_sf"/>
</dbReference>
<reference evidence="15" key="2">
    <citation type="submission" date="2023-05" db="EMBL/GenBank/DDBJ databases">
        <authorList>
            <person name="Fouks B."/>
        </authorList>
    </citation>
    <scope>NUCLEOTIDE SEQUENCE</scope>
    <source>
        <strain evidence="15">Stay&amp;Tobe</strain>
        <tissue evidence="15">Testes</tissue>
    </source>
</reference>
<evidence type="ECO:0000256" key="4">
    <source>
        <dbReference type="ARBA" id="ARBA00010617"/>
    </source>
</evidence>
<feature type="transmembrane region" description="Helical" evidence="14">
    <location>
        <begin position="7"/>
        <end position="28"/>
    </location>
</feature>
<dbReference type="InterPro" id="IPR050476">
    <property type="entry name" value="Insect_CytP450_Detox"/>
</dbReference>
<comment type="caution">
    <text evidence="15">The sequence shown here is derived from an EMBL/GenBank/DDBJ whole genome shotgun (WGS) entry which is preliminary data.</text>
</comment>